<comment type="caution">
    <text evidence="1">The sequence shown here is derived from an EMBL/GenBank/DDBJ whole genome shotgun (WGS) entry which is preliminary data.</text>
</comment>
<protein>
    <submittedName>
        <fullName evidence="1">WhiB family transcriptional regulator</fullName>
    </submittedName>
</protein>
<sequence length="37" mass="4010">MDNKSNNSAILRGGAAAEMSLDELFGAVEQEWQDQAL</sequence>
<dbReference type="AlphaFoldDB" id="A0A2W5AXU5"/>
<dbReference type="EMBL" id="QFNY01000205">
    <property type="protein sequence ID" value="PZO99370.1"/>
    <property type="molecule type" value="Genomic_DNA"/>
</dbReference>
<proteinExistence type="predicted"/>
<organism evidence="1 2">
    <name type="scientific">Corynebacterium urealyticum</name>
    <dbReference type="NCBI Taxonomy" id="43771"/>
    <lineage>
        <taxon>Bacteria</taxon>
        <taxon>Bacillati</taxon>
        <taxon>Actinomycetota</taxon>
        <taxon>Actinomycetes</taxon>
        <taxon>Mycobacteriales</taxon>
        <taxon>Corynebacteriaceae</taxon>
        <taxon>Corynebacterium</taxon>
    </lineage>
</organism>
<reference evidence="1 2" key="1">
    <citation type="submission" date="2017-11" db="EMBL/GenBank/DDBJ databases">
        <title>Infants hospitalized years apart are colonized by the same room-sourced microbial strains.</title>
        <authorList>
            <person name="Brooks B."/>
            <person name="Olm M.R."/>
            <person name="Firek B.A."/>
            <person name="Baker R."/>
            <person name="Thomas B.C."/>
            <person name="Morowitz M.J."/>
            <person name="Banfield J.F."/>
        </authorList>
    </citation>
    <scope>NUCLEOTIDE SEQUENCE [LARGE SCALE GENOMIC DNA]</scope>
    <source>
        <strain evidence="1">S2_012_000_R3_87</strain>
    </source>
</reference>
<dbReference type="Proteomes" id="UP000249451">
    <property type="component" value="Unassembled WGS sequence"/>
</dbReference>
<gene>
    <name evidence="1" type="ORF">DI609_08425</name>
</gene>
<evidence type="ECO:0000313" key="1">
    <source>
        <dbReference type="EMBL" id="PZO99370.1"/>
    </source>
</evidence>
<accession>A0A2W5AXU5</accession>
<evidence type="ECO:0000313" key="2">
    <source>
        <dbReference type="Proteomes" id="UP000249451"/>
    </source>
</evidence>
<feature type="non-terminal residue" evidence="1">
    <location>
        <position position="37"/>
    </location>
</feature>
<name>A0A2W5AXU5_9CORY</name>